<accession>A0A2N9IYP7</accession>
<dbReference type="EMBL" id="OIVN01006267">
    <property type="protein sequence ID" value="SPD29279.1"/>
    <property type="molecule type" value="Genomic_DNA"/>
</dbReference>
<sequence>MAKNMSLCSSSACHYSPLASLITTTYNGGFWLGKAEPYLSLPLGFSLYFFLSLDFKW</sequence>
<gene>
    <name evidence="1" type="ORF">FSB_LOCUS57161</name>
</gene>
<name>A0A2N9IYP7_FAGSY</name>
<protein>
    <submittedName>
        <fullName evidence="1">Uncharacterized protein</fullName>
    </submittedName>
</protein>
<reference evidence="1" key="1">
    <citation type="submission" date="2018-02" db="EMBL/GenBank/DDBJ databases">
        <authorList>
            <person name="Cohen D.B."/>
            <person name="Kent A.D."/>
        </authorList>
    </citation>
    <scope>NUCLEOTIDE SEQUENCE</scope>
</reference>
<proteinExistence type="predicted"/>
<evidence type="ECO:0000313" key="1">
    <source>
        <dbReference type="EMBL" id="SPD29279.1"/>
    </source>
</evidence>
<dbReference type="AlphaFoldDB" id="A0A2N9IYP7"/>
<organism evidence="1">
    <name type="scientific">Fagus sylvatica</name>
    <name type="common">Beechnut</name>
    <dbReference type="NCBI Taxonomy" id="28930"/>
    <lineage>
        <taxon>Eukaryota</taxon>
        <taxon>Viridiplantae</taxon>
        <taxon>Streptophyta</taxon>
        <taxon>Embryophyta</taxon>
        <taxon>Tracheophyta</taxon>
        <taxon>Spermatophyta</taxon>
        <taxon>Magnoliopsida</taxon>
        <taxon>eudicotyledons</taxon>
        <taxon>Gunneridae</taxon>
        <taxon>Pentapetalae</taxon>
        <taxon>rosids</taxon>
        <taxon>fabids</taxon>
        <taxon>Fagales</taxon>
        <taxon>Fagaceae</taxon>
        <taxon>Fagus</taxon>
    </lineage>
</organism>